<organism evidence="2 3">
    <name type="scientific">Massilia suwonensis</name>
    <dbReference type="NCBI Taxonomy" id="648895"/>
    <lineage>
        <taxon>Bacteria</taxon>
        <taxon>Pseudomonadati</taxon>
        <taxon>Pseudomonadota</taxon>
        <taxon>Betaproteobacteria</taxon>
        <taxon>Burkholderiales</taxon>
        <taxon>Oxalobacteraceae</taxon>
        <taxon>Telluria group</taxon>
        <taxon>Massilia</taxon>
    </lineage>
</organism>
<keyword evidence="3" id="KW-1185">Reference proteome</keyword>
<dbReference type="InterPro" id="IPR014922">
    <property type="entry name" value="YdhG-like"/>
</dbReference>
<evidence type="ECO:0000313" key="3">
    <source>
        <dbReference type="Proteomes" id="UP001596101"/>
    </source>
</evidence>
<dbReference type="RefSeq" id="WP_379759301.1">
    <property type="nucleotide sequence ID" value="NZ_JBHSMR010000013.1"/>
</dbReference>
<evidence type="ECO:0000259" key="1">
    <source>
        <dbReference type="Pfam" id="PF08818"/>
    </source>
</evidence>
<gene>
    <name evidence="2" type="ORF">ACFPQ5_18910</name>
</gene>
<dbReference type="Pfam" id="PF08818">
    <property type="entry name" value="DUF1801"/>
    <property type="match status" value="1"/>
</dbReference>
<evidence type="ECO:0000313" key="2">
    <source>
        <dbReference type="EMBL" id="MFC5480275.1"/>
    </source>
</evidence>
<name>A0ABW0MR20_9BURK</name>
<comment type="caution">
    <text evidence="2">The sequence shown here is derived from an EMBL/GenBank/DDBJ whole genome shotgun (WGS) entry which is preliminary data.</text>
</comment>
<protein>
    <submittedName>
        <fullName evidence="2">DUF1801 domain-containing protein</fullName>
    </submittedName>
</protein>
<proteinExistence type="predicted"/>
<feature type="domain" description="YdhG-like" evidence="1">
    <location>
        <begin position="25"/>
        <end position="130"/>
    </location>
</feature>
<dbReference type="SUPFAM" id="SSF159888">
    <property type="entry name" value="YdhG-like"/>
    <property type="match status" value="1"/>
</dbReference>
<reference evidence="3" key="1">
    <citation type="journal article" date="2019" name="Int. J. Syst. Evol. Microbiol.">
        <title>The Global Catalogue of Microorganisms (GCM) 10K type strain sequencing project: providing services to taxonomists for standard genome sequencing and annotation.</title>
        <authorList>
            <consortium name="The Broad Institute Genomics Platform"/>
            <consortium name="The Broad Institute Genome Sequencing Center for Infectious Disease"/>
            <person name="Wu L."/>
            <person name="Ma J."/>
        </authorList>
    </citation>
    <scope>NUCLEOTIDE SEQUENCE [LARGE SCALE GENOMIC DNA]</scope>
    <source>
        <strain evidence="3">CCUG 43111</strain>
    </source>
</reference>
<dbReference type="EMBL" id="JBHSMR010000013">
    <property type="protein sequence ID" value="MFC5480275.1"/>
    <property type="molecule type" value="Genomic_DNA"/>
</dbReference>
<sequence>MAANKTLPTPVDAHAWLAAIDDPVRRADCQALSGLMERITGAPPVMWGASIVGFGSYHYRYASGREGDAPLAGFAPRKGDISIYLSCDMGARADLLAQLGHHKMGKSCLYVRRLDEVDVTVLEQLVRESIAATEALYGSAQA</sequence>
<accession>A0ABW0MR20</accession>
<dbReference type="Proteomes" id="UP001596101">
    <property type="component" value="Unassembled WGS sequence"/>
</dbReference>